<gene>
    <name evidence="3" type="ORF">JTE90_020311</name>
</gene>
<sequence>MGVIKKSNIGNNTTDSIEDVLDDIESVGSEPEPEPIRPRRLRTRTTSRHPAIDDIRITAKSGKRKKRVDNSNFLLSLAEEDETQELTIIDFIPPTVSVFSQLFLHRDNIEIWHEFLNCTKNNEDWFQKNIKVESDESEHTGQESYDGRADHPAFTASKCFQKIDGDLRFMLKKKHVPLGTLTYLEQELVTFFGNRPQSIYHCQFPNSYDRLMIHALSQYMDLSSLSYNRSGARWTRVKNKLPDFFTPPILLSSFLEKRYNNKVS</sequence>
<feature type="region of interest" description="Disordered" evidence="1">
    <location>
        <begin position="1"/>
        <end position="40"/>
    </location>
</feature>
<dbReference type="AlphaFoldDB" id="A0AAV6VPE6"/>
<dbReference type="Proteomes" id="UP000827092">
    <property type="component" value="Unassembled WGS sequence"/>
</dbReference>
<dbReference type="PROSITE" id="PS51061">
    <property type="entry name" value="R3H"/>
    <property type="match status" value="1"/>
</dbReference>
<proteinExistence type="predicted"/>
<dbReference type="Gene3D" id="3.30.1370.50">
    <property type="entry name" value="R3H-like domain"/>
    <property type="match status" value="1"/>
</dbReference>
<evidence type="ECO:0000256" key="1">
    <source>
        <dbReference type="SAM" id="MobiDB-lite"/>
    </source>
</evidence>
<dbReference type="InterPro" id="IPR039629">
    <property type="entry name" value="R3HDM4"/>
</dbReference>
<dbReference type="InterPro" id="IPR036867">
    <property type="entry name" value="R3H_dom_sf"/>
</dbReference>
<organism evidence="3 4">
    <name type="scientific">Oedothorax gibbosus</name>
    <dbReference type="NCBI Taxonomy" id="931172"/>
    <lineage>
        <taxon>Eukaryota</taxon>
        <taxon>Metazoa</taxon>
        <taxon>Ecdysozoa</taxon>
        <taxon>Arthropoda</taxon>
        <taxon>Chelicerata</taxon>
        <taxon>Arachnida</taxon>
        <taxon>Araneae</taxon>
        <taxon>Araneomorphae</taxon>
        <taxon>Entelegynae</taxon>
        <taxon>Araneoidea</taxon>
        <taxon>Linyphiidae</taxon>
        <taxon>Erigoninae</taxon>
        <taxon>Oedothorax</taxon>
    </lineage>
</organism>
<feature type="domain" description="R3H" evidence="2">
    <location>
        <begin position="178"/>
        <end position="241"/>
    </location>
</feature>
<name>A0AAV6VPE6_9ARAC</name>
<feature type="compositionally biased region" description="Acidic residues" evidence="1">
    <location>
        <begin position="16"/>
        <end position="25"/>
    </location>
</feature>
<dbReference type="Pfam" id="PF13902">
    <property type="entry name" value="R3H-assoc"/>
    <property type="match status" value="1"/>
</dbReference>
<dbReference type="InterPro" id="IPR025952">
    <property type="entry name" value="R3H-assoc_dom"/>
</dbReference>
<accession>A0AAV6VPE6</accession>
<dbReference type="SUPFAM" id="SSF82708">
    <property type="entry name" value="R3H domain"/>
    <property type="match status" value="1"/>
</dbReference>
<evidence type="ECO:0000259" key="2">
    <source>
        <dbReference type="PROSITE" id="PS51061"/>
    </source>
</evidence>
<evidence type="ECO:0000313" key="3">
    <source>
        <dbReference type="EMBL" id="KAG8197933.1"/>
    </source>
</evidence>
<comment type="caution">
    <text evidence="3">The sequence shown here is derived from an EMBL/GenBank/DDBJ whole genome shotgun (WGS) entry which is preliminary data.</text>
</comment>
<evidence type="ECO:0000313" key="4">
    <source>
        <dbReference type="Proteomes" id="UP000827092"/>
    </source>
</evidence>
<dbReference type="InterPro" id="IPR001374">
    <property type="entry name" value="R3H_dom"/>
</dbReference>
<keyword evidence="4" id="KW-1185">Reference proteome</keyword>
<dbReference type="PANTHER" id="PTHR32019">
    <property type="entry name" value="R3H DOMAIN-CONTAINING PROTEIN 4"/>
    <property type="match status" value="1"/>
</dbReference>
<dbReference type="GO" id="GO:0003676">
    <property type="term" value="F:nucleic acid binding"/>
    <property type="evidence" value="ECO:0007669"/>
    <property type="project" value="UniProtKB-UniRule"/>
</dbReference>
<dbReference type="EMBL" id="JAFNEN010000047">
    <property type="protein sequence ID" value="KAG8197933.1"/>
    <property type="molecule type" value="Genomic_DNA"/>
</dbReference>
<reference evidence="3 4" key="1">
    <citation type="journal article" date="2022" name="Nat. Ecol. Evol.">
        <title>A masculinizing supergene underlies an exaggerated male reproductive morph in a spider.</title>
        <authorList>
            <person name="Hendrickx F."/>
            <person name="De Corte Z."/>
            <person name="Sonet G."/>
            <person name="Van Belleghem S.M."/>
            <person name="Kostlbacher S."/>
            <person name="Vangestel C."/>
        </authorList>
    </citation>
    <scope>NUCLEOTIDE SEQUENCE [LARGE SCALE GENOMIC DNA]</scope>
    <source>
        <strain evidence="3">W744_W776</strain>
    </source>
</reference>
<dbReference type="PANTHER" id="PTHR32019:SF2">
    <property type="entry name" value="R3H DOMAIN-CONTAINING PROTEIN 4"/>
    <property type="match status" value="1"/>
</dbReference>
<protein>
    <recommendedName>
        <fullName evidence="2">R3H domain-containing protein</fullName>
    </recommendedName>
</protein>